<dbReference type="Pfam" id="PF00583">
    <property type="entry name" value="Acetyltransf_1"/>
    <property type="match status" value="1"/>
</dbReference>
<keyword evidence="1" id="KW-0436">Ligase</keyword>
<evidence type="ECO:0000313" key="6">
    <source>
        <dbReference type="Proteomes" id="UP000019184"/>
    </source>
</evidence>
<dbReference type="OrthoDB" id="9807426at2"/>
<evidence type="ECO:0000259" key="4">
    <source>
        <dbReference type="PROSITE" id="PS51186"/>
    </source>
</evidence>
<feature type="domain" description="N-acetyltransferase" evidence="4">
    <location>
        <begin position="720"/>
        <end position="879"/>
    </location>
</feature>
<dbReference type="Gene3D" id="3.30.470.20">
    <property type="entry name" value="ATP-grasp fold, B domain"/>
    <property type="match status" value="1"/>
</dbReference>
<dbReference type="SMART" id="SM00881">
    <property type="entry name" value="CoA_binding"/>
    <property type="match status" value="1"/>
</dbReference>
<dbReference type="Pfam" id="PF13607">
    <property type="entry name" value="Succ_CoA_lig"/>
    <property type="match status" value="1"/>
</dbReference>
<dbReference type="InterPro" id="IPR013815">
    <property type="entry name" value="ATP_grasp_subdomain_1"/>
</dbReference>
<gene>
    <name evidence="5" type="ORF">BN874_360040</name>
</gene>
<dbReference type="InterPro" id="IPR000182">
    <property type="entry name" value="GNAT_dom"/>
</dbReference>
<keyword evidence="2" id="KW-0547">Nucleotide-binding</keyword>
<dbReference type="AlphaFoldDB" id="A0A7U7GD97"/>
<keyword evidence="3" id="KW-0067">ATP-binding</keyword>
<sequence>MTTRNLDALFKPDTIALICGGGGATEINVARNLMSSGFKGPILPVDSERWALEGALAYRDIASLPLPPTLAIITRPLREAPTLIQQLGERGTRAVVLISEARAIPPGERKALFQAILDAAQPYLLRVLGPSSQGISIPLSQLNISQNLQPLIPGQIAFITESGTIGQTALDIEQHSGFGFSHMIHLGDSLDVDLADVLDYLAGDYQTRAILLYLEHINDARKFMSAARRVARMKPVIVLKPRRYPEEEPGDAVYAAAFRRAGLLRVEDSHELMQMVEVLKAAKRVNNDRLAILSNSSSMSLLATDTLYRFGGRLAQFSEATQQGLEKLIEPSAQPNPVDLGDQASPNAYGQALDLLLTDPGVDGVLVIKTPSDLSETVAVAESLIQRLAQSRRCIIASFPGSRTGAEARRRLLVQLVPTYETANGAVQAFMRIVQYKRNQALLMETPPSLPEAFSPDVAAAQAVIAEALADGRRSLNECEAMRLLIAYRIPVVETLLAHSPAEAADIAARLKQPVALKIISLDAMTQSKVGGIARYLHTPEAVRETATLMMMRLRCVVPSIPFKGFALQPMVARDGAYEMTVGARSGERFGPVLYFGQGGTEAEVINDIAYGLPPCNLHLAREIMAQTRIYQRLRYSLLRRANLNALALTLVKVSQMVIDLAELAELAINPLRVNARGVVALDAQVQLTPTSPIPAQRLAIRPYPKNLEETIRLPNQQELLLRPVLPEDEPALQALALRASPEDLRLRFFQPIRELSHDLAATLTQIDYHREMALVAVGPGLPGKAEIYGIVNLSADPNNDRAEYSILVDRAMMRLSLGNLLMQRIIAYARARGISEIHGEVLRENKSMLQLDRSLGFSIHADLNDPGLKHVILKLHCVASSAG</sequence>
<dbReference type="Gene3D" id="3.40.50.720">
    <property type="entry name" value="NAD(P)-binding Rossmann-like Domain"/>
    <property type="match status" value="1"/>
</dbReference>
<dbReference type="RefSeq" id="WP_034434641.1">
    <property type="nucleotide sequence ID" value="NZ_CBTK010000250.1"/>
</dbReference>
<dbReference type="SUPFAM" id="SSF55729">
    <property type="entry name" value="Acyl-CoA N-acyltransferases (Nat)"/>
    <property type="match status" value="1"/>
</dbReference>
<dbReference type="Gene3D" id="3.30.1490.20">
    <property type="entry name" value="ATP-grasp fold, A domain"/>
    <property type="match status" value="1"/>
</dbReference>
<accession>A0A7U7GD97</accession>
<dbReference type="SUPFAM" id="SSF52210">
    <property type="entry name" value="Succinyl-CoA synthetase domains"/>
    <property type="match status" value="2"/>
</dbReference>
<dbReference type="EMBL" id="CBTK010000250">
    <property type="protein sequence ID" value="CDH46157.1"/>
    <property type="molecule type" value="Genomic_DNA"/>
</dbReference>
<evidence type="ECO:0000256" key="2">
    <source>
        <dbReference type="ARBA" id="ARBA00022741"/>
    </source>
</evidence>
<dbReference type="PANTHER" id="PTHR43334:SF1">
    <property type="entry name" value="3-HYDROXYPROPIONATE--COA LIGASE [ADP-FORMING]"/>
    <property type="match status" value="1"/>
</dbReference>
<dbReference type="GO" id="GO:0005524">
    <property type="term" value="F:ATP binding"/>
    <property type="evidence" value="ECO:0007669"/>
    <property type="project" value="UniProtKB-KW"/>
</dbReference>
<dbReference type="SUPFAM" id="SSF51735">
    <property type="entry name" value="NAD(P)-binding Rossmann-fold domains"/>
    <property type="match status" value="1"/>
</dbReference>
<dbReference type="PROSITE" id="PS51186">
    <property type="entry name" value="GNAT"/>
    <property type="match status" value="1"/>
</dbReference>
<dbReference type="PANTHER" id="PTHR43334">
    <property type="entry name" value="ACETATE--COA LIGASE [ADP-FORMING]"/>
    <property type="match status" value="1"/>
</dbReference>
<dbReference type="SUPFAM" id="SSF56059">
    <property type="entry name" value="Glutathione synthetase ATP-binding domain-like"/>
    <property type="match status" value="1"/>
</dbReference>
<evidence type="ECO:0000256" key="3">
    <source>
        <dbReference type="ARBA" id="ARBA00022840"/>
    </source>
</evidence>
<evidence type="ECO:0000256" key="1">
    <source>
        <dbReference type="ARBA" id="ARBA00022598"/>
    </source>
</evidence>
<dbReference type="Proteomes" id="UP000019184">
    <property type="component" value="Unassembled WGS sequence"/>
</dbReference>
<dbReference type="InterPro" id="IPR036291">
    <property type="entry name" value="NAD(P)-bd_dom_sf"/>
</dbReference>
<evidence type="ECO:0000313" key="5">
    <source>
        <dbReference type="EMBL" id="CDH46157.1"/>
    </source>
</evidence>
<keyword evidence="6" id="KW-1185">Reference proteome</keyword>
<dbReference type="Gene3D" id="3.40.50.261">
    <property type="entry name" value="Succinyl-CoA synthetase domains"/>
    <property type="match status" value="2"/>
</dbReference>
<dbReference type="InterPro" id="IPR016102">
    <property type="entry name" value="Succinyl-CoA_synth-like"/>
</dbReference>
<dbReference type="InterPro" id="IPR032875">
    <property type="entry name" value="Succ_CoA_lig_flav_dom"/>
</dbReference>
<reference evidence="5 6" key="1">
    <citation type="journal article" date="2014" name="ISME J.">
        <title>Candidatus Competibacter-lineage genomes retrieved from metagenomes reveal functional metabolic diversity.</title>
        <authorList>
            <person name="McIlroy S.J."/>
            <person name="Albertsen M."/>
            <person name="Andresen E.K."/>
            <person name="Saunders A.M."/>
            <person name="Kristiansen R."/>
            <person name="Stokholm-Bjerregaard M."/>
            <person name="Nielsen K.L."/>
            <person name="Nielsen P.H."/>
        </authorList>
    </citation>
    <scope>NUCLEOTIDE SEQUENCE [LARGE SCALE GENOMIC DNA]</scope>
    <source>
        <strain evidence="5 6">Run_B_J11</strain>
    </source>
</reference>
<dbReference type="InterPro" id="IPR016181">
    <property type="entry name" value="Acyl_CoA_acyltransferase"/>
</dbReference>
<dbReference type="InterPro" id="IPR051538">
    <property type="entry name" value="Acyl-CoA_Synth/Transferase"/>
</dbReference>
<dbReference type="Gene3D" id="3.40.630.30">
    <property type="match status" value="1"/>
</dbReference>
<dbReference type="Pfam" id="PF13549">
    <property type="entry name" value="ATP-grasp_5"/>
    <property type="match status" value="1"/>
</dbReference>
<proteinExistence type="predicted"/>
<organism evidence="5 6">
    <name type="scientific">Candidatus Contendobacter odensis Run_B_J11</name>
    <dbReference type="NCBI Taxonomy" id="1400861"/>
    <lineage>
        <taxon>Bacteria</taxon>
        <taxon>Pseudomonadati</taxon>
        <taxon>Pseudomonadota</taxon>
        <taxon>Gammaproteobacteria</taxon>
        <taxon>Candidatus Competibacteraceae</taxon>
        <taxon>Candidatus Contendibacter</taxon>
    </lineage>
</organism>
<dbReference type="GO" id="GO:0016874">
    <property type="term" value="F:ligase activity"/>
    <property type="evidence" value="ECO:0007669"/>
    <property type="project" value="UniProtKB-KW"/>
</dbReference>
<protein>
    <submittedName>
        <fullName evidence="5">GCN5-related N-acetyltransferase</fullName>
    </submittedName>
</protein>
<dbReference type="InterPro" id="IPR003781">
    <property type="entry name" value="CoA-bd"/>
</dbReference>
<dbReference type="Pfam" id="PF13380">
    <property type="entry name" value="CoA_binding_2"/>
    <property type="match status" value="1"/>
</dbReference>
<name>A0A7U7GD97_9GAMM</name>
<comment type="caution">
    <text evidence="5">The sequence shown here is derived from an EMBL/GenBank/DDBJ whole genome shotgun (WGS) entry which is preliminary data.</text>
</comment>
<dbReference type="GO" id="GO:0016747">
    <property type="term" value="F:acyltransferase activity, transferring groups other than amino-acyl groups"/>
    <property type="evidence" value="ECO:0007669"/>
    <property type="project" value="InterPro"/>
</dbReference>